<keyword evidence="1" id="KW-1133">Transmembrane helix</keyword>
<proteinExistence type="predicted"/>
<feature type="transmembrane region" description="Helical" evidence="1">
    <location>
        <begin position="29"/>
        <end position="47"/>
    </location>
</feature>
<comment type="caution">
    <text evidence="2">The sequence shown here is derived from an EMBL/GenBank/DDBJ whole genome shotgun (WGS) entry which is preliminary data.</text>
</comment>
<reference evidence="2" key="1">
    <citation type="submission" date="2022-03" db="EMBL/GenBank/DDBJ databases">
        <authorList>
            <person name="Woo C.Y."/>
        </authorList>
    </citation>
    <scope>NUCLEOTIDE SEQUENCE</scope>
    <source>
        <strain evidence="2">CYS-01</strain>
    </source>
</reference>
<accession>A0ABS9ZZW5</accession>
<sequence length="123" mass="14027">MLKKLSYINLVLGLVFFAVLKIQNNMLESIFIIFPIMFNLIAIVLLNHQTFVLKLWHKVMGILGLLYGVFSILVFLILFITSCLNTPFLIGMGLLQLIFGIIVVLQFIKAWQADKKEQPSVKS</sequence>
<keyword evidence="1" id="KW-0472">Membrane</keyword>
<protein>
    <recommendedName>
        <fullName evidence="4">DUF308 domain-containing protein</fullName>
    </recommendedName>
</protein>
<evidence type="ECO:0000256" key="1">
    <source>
        <dbReference type="SAM" id="Phobius"/>
    </source>
</evidence>
<feature type="transmembrane region" description="Helical" evidence="1">
    <location>
        <begin position="7"/>
        <end position="23"/>
    </location>
</feature>
<dbReference type="Proteomes" id="UP001165460">
    <property type="component" value="Unassembled WGS sequence"/>
</dbReference>
<organism evidence="2 3">
    <name type="scientific">Pedobacter montanisoli</name>
    <dbReference type="NCBI Taxonomy" id="2923277"/>
    <lineage>
        <taxon>Bacteria</taxon>
        <taxon>Pseudomonadati</taxon>
        <taxon>Bacteroidota</taxon>
        <taxon>Sphingobacteriia</taxon>
        <taxon>Sphingobacteriales</taxon>
        <taxon>Sphingobacteriaceae</taxon>
        <taxon>Pedobacter</taxon>
    </lineage>
</organism>
<evidence type="ECO:0008006" key="4">
    <source>
        <dbReference type="Google" id="ProtNLM"/>
    </source>
</evidence>
<dbReference type="RefSeq" id="WP_243363170.1">
    <property type="nucleotide sequence ID" value="NZ_JALGBH010000002.1"/>
</dbReference>
<keyword evidence="1" id="KW-0812">Transmembrane</keyword>
<name>A0ABS9ZZW5_9SPHI</name>
<dbReference type="EMBL" id="JALGBH010000002">
    <property type="protein sequence ID" value="MCJ0743844.1"/>
    <property type="molecule type" value="Genomic_DNA"/>
</dbReference>
<keyword evidence="3" id="KW-1185">Reference proteome</keyword>
<evidence type="ECO:0000313" key="3">
    <source>
        <dbReference type="Proteomes" id="UP001165460"/>
    </source>
</evidence>
<evidence type="ECO:0000313" key="2">
    <source>
        <dbReference type="EMBL" id="MCJ0743844.1"/>
    </source>
</evidence>
<gene>
    <name evidence="2" type="ORF">MMF97_14085</name>
</gene>
<feature type="transmembrane region" description="Helical" evidence="1">
    <location>
        <begin position="88"/>
        <end position="108"/>
    </location>
</feature>
<feature type="transmembrane region" description="Helical" evidence="1">
    <location>
        <begin position="59"/>
        <end position="82"/>
    </location>
</feature>